<dbReference type="NCBIfam" id="TIGR02822">
    <property type="entry name" value="adh_fam_2"/>
    <property type="match status" value="1"/>
</dbReference>
<keyword evidence="6" id="KW-0560">Oxidoreductase</keyword>
<dbReference type="Proteomes" id="UP000239504">
    <property type="component" value="Unassembled WGS sequence"/>
</dbReference>
<gene>
    <name evidence="8" type="ORF">CW354_16655</name>
</gene>
<accession>A0A2S7K0H5</accession>
<sequence>MRAMVFEKPGAPLALRDMPAPDPGEGEIRICVRACAVCRTDLHIVDGDLTKPKLPLVPGHEIIGVVDALGPGVEGLAQGDRVGVPWLGYSCGKCRYCLKGQENLCAAAQFTGYTRDGGFADYTAADARYCFPIPDVYSDEEAAPLMCAGLIGYRSYRMTGEAKRLGLYGFGAAAHIIAQVAVHQKRDVYAFTKPGDEKGQAFARALGAVWAGGSDEAPPQRLDAAIIFAPVGALVPAALKAVDKGGAVICAGIHMSDIPSFPYADLWEERQIRSVANLTRQDGVEFLKVAPDAKVKTATHPYPLEKANEALDDLRAGRFEGAAVLMMDL</sequence>
<dbReference type="PROSITE" id="PS00059">
    <property type="entry name" value="ADH_ZINC"/>
    <property type="match status" value="1"/>
</dbReference>
<dbReference type="PANTHER" id="PTHR42940">
    <property type="entry name" value="ALCOHOL DEHYDROGENASE 1-RELATED"/>
    <property type="match status" value="1"/>
</dbReference>
<dbReference type="CDD" id="cd08298">
    <property type="entry name" value="CAD2"/>
    <property type="match status" value="1"/>
</dbReference>
<comment type="caution">
    <text evidence="8">The sequence shown here is derived from an EMBL/GenBank/DDBJ whole genome shotgun (WGS) entry which is preliminary data.</text>
</comment>
<dbReference type="Gene3D" id="3.40.50.720">
    <property type="entry name" value="NAD(P)-binding Rossmann-like Domain"/>
    <property type="match status" value="1"/>
</dbReference>
<dbReference type="InterPro" id="IPR020843">
    <property type="entry name" value="ER"/>
</dbReference>
<dbReference type="AlphaFoldDB" id="A0A2S7K0H5"/>
<dbReference type="Gene3D" id="3.90.180.10">
    <property type="entry name" value="Medium-chain alcohol dehydrogenases, catalytic domain"/>
    <property type="match status" value="1"/>
</dbReference>
<dbReference type="PANTHER" id="PTHR42940:SF8">
    <property type="entry name" value="VACUOLAR PROTEIN SORTING-ASSOCIATED PROTEIN 11"/>
    <property type="match status" value="1"/>
</dbReference>
<dbReference type="GO" id="GO:0005737">
    <property type="term" value="C:cytoplasm"/>
    <property type="evidence" value="ECO:0007669"/>
    <property type="project" value="TreeGrafter"/>
</dbReference>
<dbReference type="InterPro" id="IPR013154">
    <property type="entry name" value="ADH-like_N"/>
</dbReference>
<dbReference type="RefSeq" id="WP_104831222.1">
    <property type="nucleotide sequence ID" value="NZ_PJCH01000015.1"/>
</dbReference>
<dbReference type="InterPro" id="IPR036291">
    <property type="entry name" value="NAD(P)-bd_dom_sf"/>
</dbReference>
<dbReference type="EMBL" id="PJCH01000015">
    <property type="protein sequence ID" value="PQA86010.1"/>
    <property type="molecule type" value="Genomic_DNA"/>
</dbReference>
<dbReference type="GO" id="GO:0008270">
    <property type="term" value="F:zinc ion binding"/>
    <property type="evidence" value="ECO:0007669"/>
    <property type="project" value="InterPro"/>
</dbReference>
<keyword evidence="9" id="KW-1185">Reference proteome</keyword>
<dbReference type="OrthoDB" id="5295340at2"/>
<dbReference type="EC" id="1.1.1.1" evidence="3"/>
<dbReference type="SMART" id="SM00829">
    <property type="entry name" value="PKS_ER"/>
    <property type="match status" value="1"/>
</dbReference>
<proteinExistence type="inferred from homology"/>
<evidence type="ECO:0000256" key="6">
    <source>
        <dbReference type="ARBA" id="ARBA00023002"/>
    </source>
</evidence>
<reference evidence="8 9" key="1">
    <citation type="submission" date="2017-12" db="EMBL/GenBank/DDBJ databases">
        <authorList>
            <person name="Hurst M.R.H."/>
        </authorList>
    </citation>
    <scope>NUCLEOTIDE SEQUENCE [LARGE SCALE GENOMIC DNA]</scope>
    <source>
        <strain evidence="8 9">SY-3-19</strain>
    </source>
</reference>
<evidence type="ECO:0000313" key="8">
    <source>
        <dbReference type="EMBL" id="PQA86010.1"/>
    </source>
</evidence>
<keyword evidence="5" id="KW-0862">Zinc</keyword>
<evidence type="ECO:0000313" key="9">
    <source>
        <dbReference type="Proteomes" id="UP000239504"/>
    </source>
</evidence>
<keyword evidence="4" id="KW-0479">Metal-binding</keyword>
<dbReference type="InterPro" id="IPR014187">
    <property type="entry name" value="ADH_Zn_typ-2"/>
</dbReference>
<dbReference type="InterPro" id="IPR002328">
    <property type="entry name" value="ADH_Zn_CS"/>
</dbReference>
<dbReference type="SUPFAM" id="SSF50129">
    <property type="entry name" value="GroES-like"/>
    <property type="match status" value="1"/>
</dbReference>
<dbReference type="SUPFAM" id="SSF51735">
    <property type="entry name" value="NAD(P)-binding Rossmann-fold domains"/>
    <property type="match status" value="1"/>
</dbReference>
<dbReference type="InterPro" id="IPR011032">
    <property type="entry name" value="GroES-like_sf"/>
</dbReference>
<dbReference type="GO" id="GO:0004022">
    <property type="term" value="F:alcohol dehydrogenase (NAD+) activity"/>
    <property type="evidence" value="ECO:0007669"/>
    <property type="project" value="UniProtKB-EC"/>
</dbReference>
<protein>
    <recommendedName>
        <fullName evidence="3">alcohol dehydrogenase</fullName>
        <ecNumber evidence="3">1.1.1.1</ecNumber>
    </recommendedName>
</protein>
<feature type="domain" description="Enoyl reductase (ER)" evidence="7">
    <location>
        <begin position="10"/>
        <end position="325"/>
    </location>
</feature>
<evidence type="ECO:0000256" key="2">
    <source>
        <dbReference type="ARBA" id="ARBA00008072"/>
    </source>
</evidence>
<name>A0A2S7K0H5_9PROT</name>
<evidence type="ECO:0000256" key="3">
    <source>
        <dbReference type="ARBA" id="ARBA00013190"/>
    </source>
</evidence>
<evidence type="ECO:0000259" key="7">
    <source>
        <dbReference type="SMART" id="SM00829"/>
    </source>
</evidence>
<organism evidence="8 9">
    <name type="scientific">Hyphococcus luteus</name>
    <dbReference type="NCBI Taxonomy" id="2058213"/>
    <lineage>
        <taxon>Bacteria</taxon>
        <taxon>Pseudomonadati</taxon>
        <taxon>Pseudomonadota</taxon>
        <taxon>Alphaproteobacteria</taxon>
        <taxon>Parvularculales</taxon>
        <taxon>Parvularculaceae</taxon>
        <taxon>Hyphococcus</taxon>
    </lineage>
</organism>
<comment type="similarity">
    <text evidence="2">Belongs to the zinc-containing alcohol dehydrogenase family.</text>
</comment>
<evidence type="ECO:0000256" key="5">
    <source>
        <dbReference type="ARBA" id="ARBA00022833"/>
    </source>
</evidence>
<comment type="cofactor">
    <cofactor evidence="1">
        <name>Zn(2+)</name>
        <dbReference type="ChEBI" id="CHEBI:29105"/>
    </cofactor>
</comment>
<evidence type="ECO:0000256" key="1">
    <source>
        <dbReference type="ARBA" id="ARBA00001947"/>
    </source>
</evidence>
<dbReference type="Pfam" id="PF08240">
    <property type="entry name" value="ADH_N"/>
    <property type="match status" value="1"/>
</dbReference>
<evidence type="ECO:0000256" key="4">
    <source>
        <dbReference type="ARBA" id="ARBA00022723"/>
    </source>
</evidence>